<dbReference type="Pfam" id="PF26394">
    <property type="entry name" value="Psb34"/>
    <property type="match status" value="1"/>
</dbReference>
<feature type="region of interest" description="Disordered" evidence="1">
    <location>
        <begin position="1"/>
        <end position="26"/>
    </location>
</feature>
<evidence type="ECO:0000256" key="2">
    <source>
        <dbReference type="SAM" id="Phobius"/>
    </source>
</evidence>
<dbReference type="Proteomes" id="UP001333818">
    <property type="component" value="Unassembled WGS sequence"/>
</dbReference>
<organism evidence="3 4">
    <name type="scientific">Tumidithrix elongata BACA0141</name>
    <dbReference type="NCBI Taxonomy" id="2716417"/>
    <lineage>
        <taxon>Bacteria</taxon>
        <taxon>Bacillati</taxon>
        <taxon>Cyanobacteriota</taxon>
        <taxon>Cyanophyceae</taxon>
        <taxon>Pseudanabaenales</taxon>
        <taxon>Pseudanabaenaceae</taxon>
        <taxon>Tumidithrix</taxon>
        <taxon>Tumidithrix elongata</taxon>
    </lineage>
</organism>
<keyword evidence="4" id="KW-1185">Reference proteome</keyword>
<keyword evidence="2" id="KW-1133">Transmembrane helix</keyword>
<evidence type="ECO:0000313" key="4">
    <source>
        <dbReference type="Proteomes" id="UP001333818"/>
    </source>
</evidence>
<reference evidence="3" key="1">
    <citation type="submission" date="2024-01" db="EMBL/GenBank/DDBJ databases">
        <title>Bank of Algae and Cyanobacteria of the Azores (BACA) strain genomes.</title>
        <authorList>
            <person name="Luz R."/>
            <person name="Cordeiro R."/>
            <person name="Fonseca A."/>
            <person name="Goncalves V."/>
        </authorList>
    </citation>
    <scope>NUCLEOTIDE SEQUENCE</scope>
    <source>
        <strain evidence="3">BACA0141</strain>
    </source>
</reference>
<dbReference type="EMBL" id="JAZBJZ010000108">
    <property type="protein sequence ID" value="MEE3719042.1"/>
    <property type="molecule type" value="Genomic_DNA"/>
</dbReference>
<gene>
    <name evidence="3" type="ORF">V2H45_20055</name>
</gene>
<name>A0AAW9Q1A6_9CYAN</name>
<comment type="caution">
    <text evidence="3">The sequence shown here is derived from an EMBL/GenBank/DDBJ whole genome shotgun (WGS) entry which is preliminary data.</text>
</comment>
<dbReference type="NCBIfam" id="NF033486">
    <property type="entry name" value="harvest_ssl1498"/>
    <property type="match status" value="1"/>
</dbReference>
<sequence>MLTMQPQEIAEADRPIAGSEPLSAEESEIPLEHLPLGYTMDETGLLNNYAILPKITEEDPATAESQRRIVNTIFTAMFMVVVMVLIAVTVSL</sequence>
<evidence type="ECO:0000256" key="1">
    <source>
        <dbReference type="SAM" id="MobiDB-lite"/>
    </source>
</evidence>
<evidence type="ECO:0000313" key="3">
    <source>
        <dbReference type="EMBL" id="MEE3719042.1"/>
    </source>
</evidence>
<feature type="transmembrane region" description="Helical" evidence="2">
    <location>
        <begin position="69"/>
        <end position="90"/>
    </location>
</feature>
<dbReference type="RefSeq" id="WP_330485478.1">
    <property type="nucleotide sequence ID" value="NZ_JAZBJZ010000108.1"/>
</dbReference>
<protein>
    <submittedName>
        <fullName evidence="3">Ssl1498 family light-harvesting-like protein</fullName>
    </submittedName>
</protein>
<accession>A0AAW9Q1A6</accession>
<keyword evidence="2" id="KW-0812">Transmembrane</keyword>
<keyword evidence="2" id="KW-0472">Membrane</keyword>
<dbReference type="InterPro" id="IPR048028">
    <property type="entry name" value="Psb34-like"/>
</dbReference>
<dbReference type="AlphaFoldDB" id="A0AAW9Q1A6"/>
<proteinExistence type="predicted"/>